<name>A0A4V3JXC7_9LEPT</name>
<evidence type="ECO:0000256" key="1">
    <source>
        <dbReference type="SAM" id="SignalP"/>
    </source>
</evidence>
<evidence type="ECO:0000313" key="2">
    <source>
        <dbReference type="EMBL" id="TGN14277.1"/>
    </source>
</evidence>
<proteinExistence type="predicted"/>
<dbReference type="RefSeq" id="WP_135762755.1">
    <property type="nucleotide sequence ID" value="NZ_RQHV01000007.1"/>
</dbReference>
<comment type="caution">
    <text evidence="2">The sequence shown here is derived from an EMBL/GenBank/DDBJ whole genome shotgun (WGS) entry which is preliminary data.</text>
</comment>
<sequence>MKSKAFVVSISLLIVLGCSSKGDFSNDLEMFGTPPTHNIVSPKGICTENCVLGYVGGSDGEIVYDVKKFYNSGGENFEGAEPRNRDWWVYDRFPHKVMGLTLKIRATCPEFSVEYSDQFKVESHCNDRIMQIQFGKNTVAHTISEDAKKIAIGWDVLPGEEASMQVVQLDSRGQSLKSSIVYDVIYGEGSEEQKQNDSPVIRVKNLSYKPASNGDEIGTLEVTGASFAVREDLSGRKSGYANRPIRSLDEFACTNPLLAFFDFMFTGYCDKVGDNRPAQNLHEYVPEQGNSVYVSGSHPNPVKVDDRNMKQNPSEEFSLRRVVSAEDINVAAAVVTTFKCGVPYREVIGHRSTVIKHRKPRGLDESEPATRRCISYSFDIVTPFVRLFRGRIGTMFENTEQGVREMVQSILDGRGTGHPISSNQMDTESQLISAVQELTRIMNDGGREAQSLLSSAVGVGRYWDTVESQGDSAEQIQDAEGELIRSINFISGGPNLQRLILGEYELDMGSLVNWVRTDQIPQLWSGNGWRSSSERFTSEIFYSRNFRRSRADMLPPDLMLTLREWDDQYDAATKRKVLSEDKMKYYEEAYSICDYFQEMLTHFTTRRNEILVVVRFRGRPVSFLLGNLDSVNDDGTADLELMLSGPDKVVEEYRQEDVSVQGAGAQAMGLFLEEMKKNRAIRITSNVVTQASARIHLRWNFRRPVVIFSTTALPPSNDSSTDLR</sequence>
<feature type="chain" id="PRO_5021034993" evidence="1">
    <location>
        <begin position="21"/>
        <end position="724"/>
    </location>
</feature>
<accession>A0A4V3JXC7</accession>
<keyword evidence="3" id="KW-1185">Reference proteome</keyword>
<gene>
    <name evidence="2" type="ORF">EHS11_02020</name>
</gene>
<dbReference type="OrthoDB" id="6480826at2"/>
<keyword evidence="1" id="KW-0732">Signal</keyword>
<dbReference type="AlphaFoldDB" id="A0A4V3JXC7"/>
<feature type="signal peptide" evidence="1">
    <location>
        <begin position="1"/>
        <end position="20"/>
    </location>
</feature>
<dbReference type="Proteomes" id="UP000298264">
    <property type="component" value="Unassembled WGS sequence"/>
</dbReference>
<dbReference type="EMBL" id="RQHV01000007">
    <property type="protein sequence ID" value="TGN14277.1"/>
    <property type="molecule type" value="Genomic_DNA"/>
</dbReference>
<protein>
    <submittedName>
        <fullName evidence="2">Uncharacterized protein</fullName>
    </submittedName>
</protein>
<reference evidence="2" key="1">
    <citation type="journal article" date="2019" name="PLoS Negl. Trop. Dis.">
        <title>Revisiting the worldwide diversity of Leptospira species in the environment.</title>
        <authorList>
            <person name="Vincent A.T."/>
            <person name="Schiettekatte O."/>
            <person name="Bourhy P."/>
            <person name="Veyrier F.J."/>
            <person name="Picardeau M."/>
        </authorList>
    </citation>
    <scope>NUCLEOTIDE SEQUENCE [LARGE SCALE GENOMIC DNA]</scope>
    <source>
        <strain evidence="2">201400974</strain>
    </source>
</reference>
<organism evidence="2 3">
    <name type="scientific">Leptospira ilyithenensis</name>
    <dbReference type="NCBI Taxonomy" id="2484901"/>
    <lineage>
        <taxon>Bacteria</taxon>
        <taxon>Pseudomonadati</taxon>
        <taxon>Spirochaetota</taxon>
        <taxon>Spirochaetia</taxon>
        <taxon>Leptospirales</taxon>
        <taxon>Leptospiraceae</taxon>
        <taxon>Leptospira</taxon>
    </lineage>
</organism>
<evidence type="ECO:0000313" key="3">
    <source>
        <dbReference type="Proteomes" id="UP000298264"/>
    </source>
</evidence>
<dbReference type="PROSITE" id="PS51257">
    <property type="entry name" value="PROKAR_LIPOPROTEIN"/>
    <property type="match status" value="1"/>
</dbReference>